<protein>
    <submittedName>
        <fullName evidence="1">Uncharacterized protein</fullName>
    </submittedName>
</protein>
<keyword evidence="2" id="KW-1185">Reference proteome</keyword>
<evidence type="ECO:0000313" key="2">
    <source>
        <dbReference type="Proteomes" id="UP000224829"/>
    </source>
</evidence>
<proteinExistence type="predicted"/>
<evidence type="ECO:0000313" key="1">
    <source>
        <dbReference type="EMBL" id="ARV77185.1"/>
    </source>
</evidence>
<reference evidence="1 2" key="1">
    <citation type="submission" date="2017-05" db="EMBL/GenBank/DDBJ databases">
        <authorList>
            <person name="Song R."/>
            <person name="Chenine A.L."/>
            <person name="Ruprecht R.M."/>
        </authorList>
    </citation>
    <scope>NUCLEOTIDE SEQUENCE [LARGE SCALE GENOMIC DNA]</scope>
</reference>
<accession>A0A1Y0SXD1</accession>
<dbReference type="EMBL" id="MF063068">
    <property type="protein sequence ID" value="ARV77185.1"/>
    <property type="molecule type" value="Genomic_DNA"/>
</dbReference>
<name>A0A1Y0SXD1_9CAUD</name>
<organism evidence="1 2">
    <name type="scientific">Pseudomonas phage Noxifer</name>
    <dbReference type="NCBI Taxonomy" id="2006684"/>
    <lineage>
        <taxon>Viruses</taxon>
        <taxon>Duplodnaviria</taxon>
        <taxon>Heunggongvirae</taxon>
        <taxon>Uroviricota</taxon>
        <taxon>Caudoviricetes</taxon>
        <taxon>Chimalliviridae</taxon>
        <taxon>Noxifervirus</taxon>
        <taxon>Noxifervirus noxifer</taxon>
    </lineage>
</organism>
<gene>
    <name evidence="1" type="ORF">NOXIFER_14</name>
</gene>
<sequence>MTLPKHALDKLENALFFHYPVPTHANHEDAEIDTAKLQVMLTQLGLSTLVDYDKVVCAYFYPGFDTTKVTCAQVGIVTDTSYFHVSADHELFRHVLVERWPLVMDQATYHLYASHSKNPNQLVSWPSSQTKFYLSHVGYSNMKWTNDEDDSGLQVELVREQAVHLAETMILLTERDKEEEA</sequence>
<dbReference type="Proteomes" id="UP000224829">
    <property type="component" value="Segment"/>
</dbReference>